<evidence type="ECO:0000313" key="10">
    <source>
        <dbReference type="EMBL" id="KAI0307299.1"/>
    </source>
</evidence>
<protein>
    <submittedName>
        <fullName evidence="10">Glycoside hydrolase family 18 protein</fullName>
    </submittedName>
</protein>
<dbReference type="EMBL" id="WTXG01000002">
    <property type="protein sequence ID" value="KAI0307299.1"/>
    <property type="molecule type" value="Genomic_DNA"/>
</dbReference>
<sequence length="370" mass="40639">MAYYPSWISNVFPPEQIDFSLFDWVDFAFAMPDASFALDWDGSDRAPDILSRLVTVAHQQGKKVKLSVGGWGGSKWFSRAVATHFSRQTFVNNIAVTYSQYRLDGIDLDWEYPGQQGESQNYVDPSDTANFLDFLKLLRDTLPPLARISAAVQTSPFSGANGQPLDDVRAFADVLDWVTLMNYDTWGASPNPGPNAPLNDACRNSTQPAVSADAAIRSWTAAGFPPDQLVLGVPSYGYVSHSSTTRLRQRDENQLPPGSIVHVMTDEGADTGEVQFRELVRQGVLCRDPTRHGVYTGCGGFTREWDACSSTPFLHSSAVDQVITYDDGQSLGLKAEYARQGGLLGINIFDLHGDTGQWELVNSLRQGLGL</sequence>
<dbReference type="GO" id="GO:0008061">
    <property type="term" value="F:chitin binding"/>
    <property type="evidence" value="ECO:0007669"/>
    <property type="project" value="InterPro"/>
</dbReference>
<dbReference type="Proteomes" id="UP001203297">
    <property type="component" value="Unassembled WGS sequence"/>
</dbReference>
<organism evidence="10 11">
    <name type="scientific">Multifurca ochricompacta</name>
    <dbReference type="NCBI Taxonomy" id="376703"/>
    <lineage>
        <taxon>Eukaryota</taxon>
        <taxon>Fungi</taxon>
        <taxon>Dikarya</taxon>
        <taxon>Basidiomycota</taxon>
        <taxon>Agaricomycotina</taxon>
        <taxon>Agaricomycetes</taxon>
        <taxon>Russulales</taxon>
        <taxon>Russulaceae</taxon>
        <taxon>Multifurca</taxon>
    </lineage>
</organism>
<comment type="caution">
    <text evidence="10">The sequence shown here is derived from an EMBL/GenBank/DDBJ whole genome shotgun (WGS) entry which is preliminary data.</text>
</comment>
<comment type="similarity">
    <text evidence="8">Belongs to the glycosyl hydrolase 18 family.</text>
</comment>
<dbReference type="SMART" id="SM00636">
    <property type="entry name" value="Glyco_18"/>
    <property type="match status" value="1"/>
</dbReference>
<accession>A0AAD4MCE0</accession>
<keyword evidence="3" id="KW-0146">Chitin degradation</keyword>
<evidence type="ECO:0000256" key="2">
    <source>
        <dbReference type="ARBA" id="ARBA00022801"/>
    </source>
</evidence>
<dbReference type="InterPro" id="IPR001223">
    <property type="entry name" value="Glyco_hydro18_cat"/>
</dbReference>
<dbReference type="GO" id="GO:0006032">
    <property type="term" value="P:chitin catabolic process"/>
    <property type="evidence" value="ECO:0007669"/>
    <property type="project" value="UniProtKB-KW"/>
</dbReference>
<evidence type="ECO:0000256" key="1">
    <source>
        <dbReference type="ARBA" id="ARBA00000822"/>
    </source>
</evidence>
<dbReference type="SUPFAM" id="SSF51445">
    <property type="entry name" value="(Trans)glycosidases"/>
    <property type="match status" value="1"/>
</dbReference>
<dbReference type="GO" id="GO:0008843">
    <property type="term" value="F:endochitinase activity"/>
    <property type="evidence" value="ECO:0007669"/>
    <property type="project" value="UniProtKB-EC"/>
</dbReference>
<keyword evidence="11" id="KW-1185">Reference proteome</keyword>
<reference evidence="10" key="1">
    <citation type="journal article" date="2022" name="New Phytol.">
        <title>Evolutionary transition to the ectomycorrhizal habit in the genomes of a hyperdiverse lineage of mushroom-forming fungi.</title>
        <authorList>
            <person name="Looney B."/>
            <person name="Miyauchi S."/>
            <person name="Morin E."/>
            <person name="Drula E."/>
            <person name="Courty P.E."/>
            <person name="Kohler A."/>
            <person name="Kuo A."/>
            <person name="LaButti K."/>
            <person name="Pangilinan J."/>
            <person name="Lipzen A."/>
            <person name="Riley R."/>
            <person name="Andreopoulos W."/>
            <person name="He G."/>
            <person name="Johnson J."/>
            <person name="Nolan M."/>
            <person name="Tritt A."/>
            <person name="Barry K.W."/>
            <person name="Grigoriev I.V."/>
            <person name="Nagy L.G."/>
            <person name="Hibbett D."/>
            <person name="Henrissat B."/>
            <person name="Matheny P.B."/>
            <person name="Labbe J."/>
            <person name="Martin F.M."/>
        </authorList>
    </citation>
    <scope>NUCLEOTIDE SEQUENCE</scope>
    <source>
        <strain evidence="10">BPL690</strain>
    </source>
</reference>
<dbReference type="AlphaFoldDB" id="A0AAD4MCE0"/>
<dbReference type="PROSITE" id="PS01095">
    <property type="entry name" value="GH18_1"/>
    <property type="match status" value="1"/>
</dbReference>
<proteinExistence type="inferred from homology"/>
<dbReference type="Gene3D" id="3.20.20.80">
    <property type="entry name" value="Glycosidases"/>
    <property type="match status" value="2"/>
</dbReference>
<dbReference type="PROSITE" id="PS51910">
    <property type="entry name" value="GH18_2"/>
    <property type="match status" value="1"/>
</dbReference>
<dbReference type="PANTHER" id="PTHR11177:SF392">
    <property type="entry name" value="HAP41P"/>
    <property type="match status" value="1"/>
</dbReference>
<dbReference type="Pfam" id="PF00704">
    <property type="entry name" value="Glyco_hydro_18"/>
    <property type="match status" value="1"/>
</dbReference>
<name>A0AAD4MCE0_9AGAM</name>
<evidence type="ECO:0000256" key="4">
    <source>
        <dbReference type="ARBA" id="ARBA00023277"/>
    </source>
</evidence>
<dbReference type="GO" id="GO:0005576">
    <property type="term" value="C:extracellular region"/>
    <property type="evidence" value="ECO:0007669"/>
    <property type="project" value="TreeGrafter"/>
</dbReference>
<feature type="domain" description="GH18" evidence="9">
    <location>
        <begin position="1"/>
        <end position="370"/>
    </location>
</feature>
<keyword evidence="2 7" id="KW-0378">Hydrolase</keyword>
<dbReference type="GO" id="GO:0000272">
    <property type="term" value="P:polysaccharide catabolic process"/>
    <property type="evidence" value="ECO:0007669"/>
    <property type="project" value="UniProtKB-KW"/>
</dbReference>
<dbReference type="InterPro" id="IPR050314">
    <property type="entry name" value="Glycosyl_Hydrlase_18"/>
</dbReference>
<gene>
    <name evidence="10" type="ORF">B0F90DRAFT_1622390</name>
</gene>
<evidence type="ECO:0000256" key="6">
    <source>
        <dbReference type="ARBA" id="ARBA00023326"/>
    </source>
</evidence>
<dbReference type="InterPro" id="IPR011583">
    <property type="entry name" value="Chitinase_II/V-like_cat"/>
</dbReference>
<evidence type="ECO:0000256" key="3">
    <source>
        <dbReference type="ARBA" id="ARBA00023024"/>
    </source>
</evidence>
<evidence type="ECO:0000256" key="7">
    <source>
        <dbReference type="RuleBase" id="RU000489"/>
    </source>
</evidence>
<comment type="catalytic activity">
    <reaction evidence="1">
        <text>Random endo-hydrolysis of N-acetyl-beta-D-glucosaminide (1-&gt;4)-beta-linkages in chitin and chitodextrins.</text>
        <dbReference type="EC" id="3.2.1.14"/>
    </reaction>
</comment>
<dbReference type="InterPro" id="IPR017853">
    <property type="entry name" value="GH"/>
</dbReference>
<dbReference type="PANTHER" id="PTHR11177">
    <property type="entry name" value="CHITINASE"/>
    <property type="match status" value="1"/>
</dbReference>
<keyword evidence="4" id="KW-0119">Carbohydrate metabolism</keyword>
<keyword evidence="5 7" id="KW-0326">Glycosidase</keyword>
<keyword evidence="6" id="KW-0624">Polysaccharide degradation</keyword>
<evidence type="ECO:0000313" key="11">
    <source>
        <dbReference type="Proteomes" id="UP001203297"/>
    </source>
</evidence>
<evidence type="ECO:0000256" key="8">
    <source>
        <dbReference type="RuleBase" id="RU004453"/>
    </source>
</evidence>
<evidence type="ECO:0000256" key="5">
    <source>
        <dbReference type="ARBA" id="ARBA00023295"/>
    </source>
</evidence>
<dbReference type="InterPro" id="IPR001579">
    <property type="entry name" value="Glyco_hydro_18_chit_AS"/>
</dbReference>
<evidence type="ECO:0000259" key="9">
    <source>
        <dbReference type="PROSITE" id="PS51910"/>
    </source>
</evidence>